<accession>A0A829M659</accession>
<dbReference type="SUPFAM" id="SSF56349">
    <property type="entry name" value="DNA breaking-rejoining enzymes"/>
    <property type="match status" value="1"/>
</dbReference>
<keyword evidence="1" id="KW-0233">DNA recombination</keyword>
<evidence type="ECO:0000313" key="3">
    <source>
        <dbReference type="Proteomes" id="UP000018502"/>
    </source>
</evidence>
<evidence type="ECO:0000256" key="1">
    <source>
        <dbReference type="ARBA" id="ARBA00023172"/>
    </source>
</evidence>
<dbReference type="GO" id="GO:0015074">
    <property type="term" value="P:DNA integration"/>
    <property type="evidence" value="ECO:0007669"/>
    <property type="project" value="InterPro"/>
</dbReference>
<dbReference type="InterPro" id="IPR011010">
    <property type="entry name" value="DNA_brk_join_enz"/>
</dbReference>
<dbReference type="GO" id="GO:0003677">
    <property type="term" value="F:DNA binding"/>
    <property type="evidence" value="ECO:0007669"/>
    <property type="project" value="InterPro"/>
</dbReference>
<dbReference type="AlphaFoldDB" id="A0A829M659"/>
<protein>
    <submittedName>
        <fullName evidence="2">Phage integrase family protein</fullName>
    </submittedName>
</protein>
<dbReference type="Gene3D" id="1.10.443.10">
    <property type="entry name" value="Intergrase catalytic core"/>
    <property type="match status" value="1"/>
</dbReference>
<name>A0A829M659_9MYCO</name>
<dbReference type="Proteomes" id="UP000018502">
    <property type="component" value="Unassembled WGS sequence"/>
</dbReference>
<dbReference type="GO" id="GO:0006310">
    <property type="term" value="P:DNA recombination"/>
    <property type="evidence" value="ECO:0007669"/>
    <property type="project" value="UniProtKB-KW"/>
</dbReference>
<organism evidence="2 3">
    <name type="scientific">Mycobacteroides abscessus MAB_091912_2446</name>
    <dbReference type="NCBI Taxonomy" id="1335414"/>
    <lineage>
        <taxon>Bacteria</taxon>
        <taxon>Bacillati</taxon>
        <taxon>Actinomycetota</taxon>
        <taxon>Actinomycetes</taxon>
        <taxon>Mycobacteriales</taxon>
        <taxon>Mycobacteriaceae</taxon>
        <taxon>Mycobacteroides</taxon>
        <taxon>Mycobacteroides abscessus</taxon>
    </lineage>
</organism>
<proteinExistence type="predicted"/>
<gene>
    <name evidence="2" type="ORF">L833_3975</name>
</gene>
<dbReference type="InterPro" id="IPR013762">
    <property type="entry name" value="Integrase-like_cat_sf"/>
</dbReference>
<evidence type="ECO:0000313" key="2">
    <source>
        <dbReference type="EMBL" id="ESV61580.1"/>
    </source>
</evidence>
<comment type="caution">
    <text evidence="2">The sequence shown here is derived from an EMBL/GenBank/DDBJ whole genome shotgun (WGS) entry which is preliminary data.</text>
</comment>
<dbReference type="EMBL" id="AYTF01000002">
    <property type="protein sequence ID" value="ESV61580.1"/>
    <property type="molecule type" value="Genomic_DNA"/>
</dbReference>
<reference evidence="2 3" key="1">
    <citation type="journal article" date="2014" name="Emerg. Infect. Dis.">
        <title>High-level Relatedness among Mycobacterium abscessus subsp. massiliense Strains from Widely Separated Outbreaks.</title>
        <authorList>
            <person name="Tettelin H."/>
            <person name="Davidson R.M."/>
            <person name="Agrawal S."/>
            <person name="Aitken M.L."/>
            <person name="Shallom S."/>
            <person name="Hasan N.A."/>
            <person name="Strong M."/>
            <person name="Nogueira de Moura V.C."/>
            <person name="De Groote M.A."/>
            <person name="Duarte R.S."/>
            <person name="Hine E."/>
            <person name="Parankush S."/>
            <person name="Su Q."/>
            <person name="Daugherty S.C."/>
            <person name="Fraser C.M."/>
            <person name="Brown-Elliott B.A."/>
            <person name="Wallace R.J.Jr."/>
            <person name="Holland S.M."/>
            <person name="Sampaio E.P."/>
            <person name="Olivier K.N."/>
            <person name="Jackson M."/>
            <person name="Zelazny A.M."/>
        </authorList>
    </citation>
    <scope>NUCLEOTIDE SEQUENCE [LARGE SCALE GENOMIC DNA]</scope>
    <source>
        <strain evidence="2 3">MAB_091912_2446</strain>
    </source>
</reference>
<sequence length="828" mass="90440">MKTAQLGSPGPVAAPVSSDIFADTEDVFLSRPDRIAGAPACLFSEQVWDATGVLPRRANIGRHQLRIIFPQHPAWSLRSREIAMTLLNSTDPRLLARSVSFGSRTFSLAHVRSRCETYKTVAAWQTAQGLPDDISAWGARDWVAMVEAEIARGVKNGTVRNLICAIRDLVFLGPILTGGGIASDPWNGKATKLIAKGAVAGRTEVIAPARWIPLIGACWTYIDTFAEDILSLRVSHQCDLRPGMPEWRRRSEVSDDELLTAYLESSGAVIPAKTRDGGPDPSWWRLSKLVTADRSSAIFKEDRAAGRRRREMVYQALANNVARYVALTASEFENLLAQGISKKLAGSDAETIVRIQGADEMLDAWIDAASNRVAVTSTELCSSPGKIAEDDINWALMERIVFRSEGVTGLLGKGWATSVRRRRKLLKLARSGRVFASASGVGVMGVPRDCTGFTLVGAPGRQIPWRESMSDYEARCELRALRASCYVFIAAITMMRDSEIQDMKRGCIRTDYGVASVKSHLYKGRSGKTVAHWWIIDEVATAIRVLERLSCHPEYLFARFVDGELENPEPGIRSGLEIAFLLDHLAATGARSGIAPVPEGPVISARALRRTTASISRELGGNELAVSHQLKHAINYGYSNVTSAYMAPDPAWADLLNTNRSEDNLEHMVTVVQQSARTSASLAGRGGERLTQQIAQAVEQSAGPGYPGSVLSDEELAILLRKIAPQIRFGPANACLYDEENALCRRDATTEIQGPLLGLCQPSRCANSVIGTEHMPVWVTELQTLQKTIASPRVSPPRRQALSERITDVQHVLSQLQTRPQAGDHGQP</sequence>